<accession>A0A182FX62</accession>
<dbReference type="VEuPathDB" id="VectorBase:AALB014238"/>
<sequence length="58" mass="6294">MPVNPVPLVDYDVGHADRLGCIHTVLPSTPTTPPARTQPVCMPDLVPDNTHMLTHTSH</sequence>
<evidence type="ECO:0000313" key="1">
    <source>
        <dbReference type="EnsemblMetazoa" id="AALB014238-PA"/>
    </source>
</evidence>
<reference evidence="1 2" key="1">
    <citation type="journal article" date="2017" name="G3 (Bethesda)">
        <title>The Physical Genome Mapping of Anopheles albimanus Corrected Scaffold Misassemblies and Identified Interarm Rearrangements in Genus Anopheles.</title>
        <authorList>
            <person name="Artemov G.N."/>
            <person name="Peery A.N."/>
            <person name="Jiang X."/>
            <person name="Tu Z."/>
            <person name="Stegniy V.N."/>
            <person name="Sharakhova M.V."/>
            <person name="Sharakhov I.V."/>
        </authorList>
    </citation>
    <scope>NUCLEOTIDE SEQUENCE [LARGE SCALE GENOMIC DNA]</scope>
    <source>
        <strain evidence="1 2">ALBI9_A</strain>
    </source>
</reference>
<dbReference type="EnsemblMetazoa" id="AALB014238-RA">
    <property type="protein sequence ID" value="AALB014238-PA"/>
    <property type="gene ID" value="AALB014238"/>
</dbReference>
<proteinExistence type="predicted"/>
<organism evidence="1 2">
    <name type="scientific">Anopheles albimanus</name>
    <name type="common">New world malaria mosquito</name>
    <dbReference type="NCBI Taxonomy" id="7167"/>
    <lineage>
        <taxon>Eukaryota</taxon>
        <taxon>Metazoa</taxon>
        <taxon>Ecdysozoa</taxon>
        <taxon>Arthropoda</taxon>
        <taxon>Hexapoda</taxon>
        <taxon>Insecta</taxon>
        <taxon>Pterygota</taxon>
        <taxon>Neoptera</taxon>
        <taxon>Endopterygota</taxon>
        <taxon>Diptera</taxon>
        <taxon>Nematocera</taxon>
        <taxon>Culicoidea</taxon>
        <taxon>Culicidae</taxon>
        <taxon>Anophelinae</taxon>
        <taxon>Anopheles</taxon>
    </lineage>
</organism>
<dbReference type="AlphaFoldDB" id="A0A182FX62"/>
<dbReference type="Proteomes" id="UP000069272">
    <property type="component" value="Chromosome 2R"/>
</dbReference>
<evidence type="ECO:0000313" key="2">
    <source>
        <dbReference type="Proteomes" id="UP000069272"/>
    </source>
</evidence>
<protein>
    <submittedName>
        <fullName evidence="1">Uncharacterized protein</fullName>
    </submittedName>
</protein>
<keyword evidence="2" id="KW-1185">Reference proteome</keyword>
<name>A0A182FX62_ANOAL</name>
<reference evidence="1" key="2">
    <citation type="submission" date="2022-08" db="UniProtKB">
        <authorList>
            <consortium name="EnsemblMetazoa"/>
        </authorList>
    </citation>
    <scope>IDENTIFICATION</scope>
    <source>
        <strain evidence="1">STECLA/ALBI9_A</strain>
    </source>
</reference>